<dbReference type="EMBL" id="LT629785">
    <property type="protein sequence ID" value="SDU36070.1"/>
    <property type="molecule type" value="Genomic_DNA"/>
</dbReference>
<organism evidence="3 4">
    <name type="scientific">Pseudomonas pohangensis</name>
    <dbReference type="NCBI Taxonomy" id="364197"/>
    <lineage>
        <taxon>Bacteria</taxon>
        <taxon>Pseudomonadati</taxon>
        <taxon>Pseudomonadota</taxon>
        <taxon>Gammaproteobacteria</taxon>
        <taxon>Pseudomonadales</taxon>
        <taxon>Pseudomonadaceae</taxon>
        <taxon>Pseudomonas</taxon>
    </lineage>
</organism>
<dbReference type="OrthoDB" id="9811076at2"/>
<keyword evidence="1" id="KW-0408">Iron</keyword>
<proteinExistence type="predicted"/>
<dbReference type="GO" id="GO:0046914">
    <property type="term" value="F:transition metal ion binding"/>
    <property type="evidence" value="ECO:0007669"/>
    <property type="project" value="InterPro"/>
</dbReference>
<keyword evidence="4" id="KW-1185">Reference proteome</keyword>
<dbReference type="InterPro" id="IPR007167">
    <property type="entry name" value="Fe-transptr_FeoA-like"/>
</dbReference>
<dbReference type="Gene3D" id="2.30.30.90">
    <property type="match status" value="1"/>
</dbReference>
<dbReference type="PANTHER" id="PTHR42954:SF2">
    <property type="entry name" value="FE(2+) TRANSPORT PROTEIN A"/>
    <property type="match status" value="1"/>
</dbReference>
<feature type="domain" description="Ferrous iron transporter FeoA-like" evidence="2">
    <location>
        <begin position="2"/>
        <end position="75"/>
    </location>
</feature>
<accession>A0A1H2HVY9</accession>
<dbReference type="Pfam" id="PF04023">
    <property type="entry name" value="FeoA"/>
    <property type="match status" value="1"/>
</dbReference>
<gene>
    <name evidence="3" type="ORF">SAMN05216296_3309</name>
</gene>
<dbReference type="InterPro" id="IPR038157">
    <property type="entry name" value="FeoA_core_dom"/>
</dbReference>
<dbReference type="STRING" id="364197.SAMN05216296_3309"/>
<protein>
    <submittedName>
        <fullName evidence="3">Ferrous iron transport protein A</fullName>
    </submittedName>
</protein>
<dbReference type="RefSeq" id="WP_090197888.1">
    <property type="nucleotide sequence ID" value="NZ_LT629785.1"/>
</dbReference>
<dbReference type="InterPro" id="IPR052713">
    <property type="entry name" value="FeoA"/>
</dbReference>
<reference evidence="4" key="1">
    <citation type="submission" date="2016-10" db="EMBL/GenBank/DDBJ databases">
        <authorList>
            <person name="Varghese N."/>
            <person name="Submissions S."/>
        </authorList>
    </citation>
    <scope>NUCLEOTIDE SEQUENCE [LARGE SCALE GENOMIC DNA]</scope>
    <source>
        <strain evidence="4">DSM 17875</strain>
    </source>
</reference>
<name>A0A1H2HVY9_9PSED</name>
<evidence type="ECO:0000313" key="3">
    <source>
        <dbReference type="EMBL" id="SDU36070.1"/>
    </source>
</evidence>
<dbReference type="Proteomes" id="UP000243232">
    <property type="component" value="Chromosome I"/>
</dbReference>
<sequence>MHTLDQLRPGDKARISHYLIASSPLRRRLLALGLVPGCQFEVLRRAPLGDPIEVRVRHTSLALRREEAAVLGVCLGTSGVCA</sequence>
<evidence type="ECO:0000313" key="4">
    <source>
        <dbReference type="Proteomes" id="UP000243232"/>
    </source>
</evidence>
<dbReference type="InterPro" id="IPR008988">
    <property type="entry name" value="Transcriptional_repressor_C"/>
</dbReference>
<dbReference type="PANTHER" id="PTHR42954">
    <property type="entry name" value="FE(2+) TRANSPORT PROTEIN A"/>
    <property type="match status" value="1"/>
</dbReference>
<dbReference type="AlphaFoldDB" id="A0A1H2HVY9"/>
<evidence type="ECO:0000259" key="2">
    <source>
        <dbReference type="SMART" id="SM00899"/>
    </source>
</evidence>
<evidence type="ECO:0000256" key="1">
    <source>
        <dbReference type="ARBA" id="ARBA00023004"/>
    </source>
</evidence>
<dbReference type="SUPFAM" id="SSF50037">
    <property type="entry name" value="C-terminal domain of transcriptional repressors"/>
    <property type="match status" value="1"/>
</dbReference>
<dbReference type="SMART" id="SM00899">
    <property type="entry name" value="FeoA"/>
    <property type="match status" value="1"/>
</dbReference>